<dbReference type="CDD" id="cd00483">
    <property type="entry name" value="HPPK"/>
    <property type="match status" value="1"/>
</dbReference>
<dbReference type="InterPro" id="IPR011005">
    <property type="entry name" value="Dihydropteroate_synth-like_sf"/>
</dbReference>
<evidence type="ECO:0000256" key="16">
    <source>
        <dbReference type="PIRNR" id="PIRNR000741"/>
    </source>
</evidence>
<dbReference type="SUPFAM" id="SSF55083">
    <property type="entry name" value="6-hydroxymethyl-7,8-dihydropterin pyrophosphokinase, HPPK"/>
    <property type="match status" value="1"/>
</dbReference>
<evidence type="ECO:0000259" key="17">
    <source>
        <dbReference type="PROSITE" id="PS50972"/>
    </source>
</evidence>
<reference evidence="19" key="1">
    <citation type="submission" date="2016-05" db="EMBL/GenBank/DDBJ databases">
        <title>Comparative genomics of biotechnologically important yeasts.</title>
        <authorList>
            <consortium name="DOE Joint Genome Institute"/>
            <person name="Riley R."/>
            <person name="Haridas S."/>
            <person name="Wolfe K.H."/>
            <person name="Lopes M.R."/>
            <person name="Hittinger C.T."/>
            <person name="Goker M."/>
            <person name="Salamov A."/>
            <person name="Wisecaver J."/>
            <person name="Long T.M."/>
            <person name="Aerts A.L."/>
            <person name="Barry K."/>
            <person name="Choi C."/>
            <person name="Clum A."/>
            <person name="Coughlan A.Y."/>
            <person name="Deshpande S."/>
            <person name="Douglass A.P."/>
            <person name="Hanson S.J."/>
            <person name="Klenk H.-P."/>
            <person name="Labutti K."/>
            <person name="Lapidus A."/>
            <person name="Lindquist E."/>
            <person name="Lipzen A."/>
            <person name="Meier-Kolthoff J.P."/>
            <person name="Ohm R.A."/>
            <person name="Otillar R.P."/>
            <person name="Pangilinan J."/>
            <person name="Peng Y."/>
            <person name="Rokas A."/>
            <person name="Rosa C.A."/>
            <person name="Scheuner C."/>
            <person name="Sibirny A.A."/>
            <person name="Slot J.C."/>
            <person name="Stielow J.B."/>
            <person name="Sun H."/>
            <person name="Kurtzman C.P."/>
            <person name="Blackwell M."/>
            <person name="Grigoriev I.V."/>
            <person name="Jeffries T.W."/>
        </authorList>
    </citation>
    <scope>NUCLEOTIDE SEQUENCE [LARGE SCALE GENOMIC DNA]</scope>
    <source>
        <strain evidence="19">NRRL Y-2460</strain>
    </source>
</reference>
<dbReference type="PIRSF" id="PIRSF000741">
    <property type="entry name" value="Folic_acid_synth"/>
    <property type="match status" value="1"/>
</dbReference>
<evidence type="ECO:0000256" key="13">
    <source>
        <dbReference type="ARBA" id="ARBA00022842"/>
    </source>
</evidence>
<dbReference type="GO" id="GO:0005740">
    <property type="term" value="C:mitochondrial envelope"/>
    <property type="evidence" value="ECO:0007669"/>
    <property type="project" value="EnsemblFungi"/>
</dbReference>
<dbReference type="InterPro" id="IPR045031">
    <property type="entry name" value="DHP_synth-like"/>
</dbReference>
<evidence type="ECO:0000256" key="2">
    <source>
        <dbReference type="ARBA" id="ARBA00000198"/>
    </source>
</evidence>
<evidence type="ECO:0000256" key="6">
    <source>
        <dbReference type="ARBA" id="ARBA00009640"/>
    </source>
</evidence>
<keyword evidence="15" id="KW-0511">Multifunctional enzyme</keyword>
<dbReference type="Proteomes" id="UP000094236">
    <property type="component" value="Unassembled WGS sequence"/>
</dbReference>
<evidence type="ECO:0000256" key="7">
    <source>
        <dbReference type="ARBA" id="ARBA00009951"/>
    </source>
</evidence>
<keyword evidence="19" id="KW-1185">Reference proteome</keyword>
<dbReference type="GO" id="GO:0046656">
    <property type="term" value="P:folic acid biosynthetic process"/>
    <property type="evidence" value="ECO:0007669"/>
    <property type="project" value="UniProtKB-UniRule"/>
</dbReference>
<name>A0A1E4TTW0_PACTA</name>
<dbReference type="CDD" id="cd00739">
    <property type="entry name" value="DHPS"/>
    <property type="match status" value="1"/>
</dbReference>
<dbReference type="STRING" id="669874.A0A1E4TTW0"/>
<evidence type="ECO:0000313" key="19">
    <source>
        <dbReference type="Proteomes" id="UP000094236"/>
    </source>
</evidence>
<feature type="domain" description="Pterin-binding" evidence="17">
    <location>
        <begin position="485"/>
        <end position="780"/>
    </location>
</feature>
<dbReference type="GO" id="GO:0004150">
    <property type="term" value="F:dihydroneopterin aldolase activity"/>
    <property type="evidence" value="ECO:0007669"/>
    <property type="project" value="UniProtKB-UniRule"/>
</dbReference>
<dbReference type="InterPro" id="IPR000550">
    <property type="entry name" value="Hppk"/>
</dbReference>
<dbReference type="NCBIfam" id="TIGR00526">
    <property type="entry name" value="folB_dom"/>
    <property type="match status" value="2"/>
</dbReference>
<dbReference type="SUPFAM" id="SSF51717">
    <property type="entry name" value="Dihydropteroate synthetase-like"/>
    <property type="match status" value="1"/>
</dbReference>
<dbReference type="Pfam" id="PF01288">
    <property type="entry name" value="HPPK"/>
    <property type="match status" value="1"/>
</dbReference>
<evidence type="ECO:0000256" key="9">
    <source>
        <dbReference type="ARBA" id="ARBA00022723"/>
    </source>
</evidence>
<keyword evidence="16" id="KW-0456">Lyase</keyword>
<dbReference type="GO" id="GO:0004156">
    <property type="term" value="F:dihydropteroate synthase activity"/>
    <property type="evidence" value="ECO:0007669"/>
    <property type="project" value="UniProtKB-UniRule"/>
</dbReference>
<dbReference type="Pfam" id="PF02152">
    <property type="entry name" value="FolB"/>
    <property type="match status" value="2"/>
</dbReference>
<evidence type="ECO:0000256" key="8">
    <source>
        <dbReference type="ARBA" id="ARBA00022679"/>
    </source>
</evidence>
<dbReference type="PANTHER" id="PTHR20941">
    <property type="entry name" value="FOLATE SYNTHESIS PROTEINS"/>
    <property type="match status" value="1"/>
</dbReference>
<comment type="similarity">
    <text evidence="7 16">In the C-terminal section; belongs to the DHPS family.</text>
</comment>
<comment type="catalytic activity">
    <reaction evidence="2">
        <text>6-hydroxymethyl-7,8-dihydropterin + ATP = (7,8-dihydropterin-6-yl)methyl diphosphate + AMP + H(+)</text>
        <dbReference type="Rhea" id="RHEA:11412"/>
        <dbReference type="ChEBI" id="CHEBI:15378"/>
        <dbReference type="ChEBI" id="CHEBI:30616"/>
        <dbReference type="ChEBI" id="CHEBI:44841"/>
        <dbReference type="ChEBI" id="CHEBI:72950"/>
        <dbReference type="ChEBI" id="CHEBI:456215"/>
        <dbReference type="EC" id="2.7.6.3"/>
    </reaction>
</comment>
<evidence type="ECO:0000256" key="14">
    <source>
        <dbReference type="ARBA" id="ARBA00022909"/>
    </source>
</evidence>
<comment type="function">
    <text evidence="16">Catalyzes three sequential steps of tetrahydrofolate biosynthesis.</text>
</comment>
<dbReference type="InterPro" id="IPR043133">
    <property type="entry name" value="GTP-CH-I_C/QueF"/>
</dbReference>
<dbReference type="AlphaFoldDB" id="A0A1E4TTW0"/>
<dbReference type="InterPro" id="IPR000489">
    <property type="entry name" value="Pterin-binding_dom"/>
</dbReference>
<accession>A0A1E4TTW0</accession>
<dbReference type="EMBL" id="KV454014">
    <property type="protein sequence ID" value="ODV95185.1"/>
    <property type="molecule type" value="Genomic_DNA"/>
</dbReference>
<evidence type="ECO:0000256" key="1">
    <source>
        <dbReference type="ARBA" id="ARBA00000012"/>
    </source>
</evidence>
<dbReference type="Pfam" id="PF00809">
    <property type="entry name" value="Pterin_bind"/>
    <property type="match status" value="1"/>
</dbReference>
<keyword evidence="10 16" id="KW-0547">Nucleotide-binding</keyword>
<dbReference type="Gene3D" id="3.20.20.20">
    <property type="entry name" value="Dihydropteroate synthase-like"/>
    <property type="match status" value="1"/>
</dbReference>
<keyword evidence="14 16" id="KW-0289">Folate biosynthesis</keyword>
<dbReference type="PROSITE" id="PS00792">
    <property type="entry name" value="DHPS_1"/>
    <property type="match status" value="1"/>
</dbReference>
<evidence type="ECO:0000256" key="3">
    <source>
        <dbReference type="ARBA" id="ARBA00001946"/>
    </source>
</evidence>
<dbReference type="InterPro" id="IPR006157">
    <property type="entry name" value="FolB_dom"/>
</dbReference>
<dbReference type="OrthoDB" id="615426at2759"/>
<dbReference type="GO" id="GO:0046872">
    <property type="term" value="F:metal ion binding"/>
    <property type="evidence" value="ECO:0007669"/>
    <property type="project" value="UniProtKB-UniRule"/>
</dbReference>
<sequence length="789" mass="90071">MGTDLVSIKNLKISAITGKDFWSRSVLQPLEVSVDLKTSFTKASLNDDLKYSLNYAVISNNILNFFDNCKSTNFQSLEKISNFIFKIILQDKNGSFGRIGKVCIKSTKSEIRCDNIEIEMERTRDENDKIIILPQRNYLDKIKINGLKLFTIIGVFKFERLQKQIVNLDIEIQYDFSQNYEQKLDYYLIIDKIVEYVEHSKFKTVEALVLNVANLIFQSNQDITICKVAVIKPNAILFSDGVGVSIEKTRKDLKDFKMIEFQETDKIEELNKISLPNFNDENSIQNDFKDHIVYIAFGSNEGNQYENILKSFQELIKNDIKIISTSTLYESKPMYYLKQPNFYNGVIKTSTRHSPHELLKILKKIEYEKLDRIKKFNNGPRTIDLDILLYDNLILNDTDLTIPHISLCERNFVLAPLCELLSPNAIHPITAEPFHNHLKQLFDNTIKIDSKLQESNDLINVIPLPTRKKNFQKLSFDLIKNTSETIIMGILNVTPDSFSDAGSNYHLDQALKTVESMCLNGVKIIDIGGCSTRPGSEQPTEEEELSRVLPIVKAIRSHENPQINEALLSIDTYRSKVAEESIKLGADIINDISAGLFDNKMFDVVAKYGVPYIVNHTRGTIATMNKLTNYNQEIESNDEFLEFNLNFKDNKENPLLSIISKELTRQLSIAYSKGVKKWQIILDPGIGFAKTTEQNIITIKSTRDLKKKSLLNKETGEYISFNNLPVLIGPSRKKFIGNLTRNSKVDERLIGTCAAVMSCIGFGADIVRVHDYKEVRDVCLIGDAIYKNR</sequence>
<keyword evidence="8 16" id="KW-0808">Transferase</keyword>
<comment type="catalytic activity">
    <reaction evidence="1">
        <text>(7,8-dihydropterin-6-yl)methyl diphosphate + 4-aminobenzoate = 7,8-dihydropteroate + diphosphate</text>
        <dbReference type="Rhea" id="RHEA:19949"/>
        <dbReference type="ChEBI" id="CHEBI:17836"/>
        <dbReference type="ChEBI" id="CHEBI:17839"/>
        <dbReference type="ChEBI" id="CHEBI:33019"/>
        <dbReference type="ChEBI" id="CHEBI:72950"/>
        <dbReference type="EC" id="2.5.1.15"/>
    </reaction>
</comment>
<dbReference type="InterPro" id="IPR006390">
    <property type="entry name" value="DHP_synth_dom"/>
</dbReference>
<keyword evidence="13 16" id="KW-0460">Magnesium</keyword>
<proteinExistence type="inferred from homology"/>
<dbReference type="GO" id="GO:0003848">
    <property type="term" value="F:2-amino-4-hydroxy-6-hydroxymethyldihydropteridine diphosphokinase activity"/>
    <property type="evidence" value="ECO:0007669"/>
    <property type="project" value="UniProtKB-UniRule"/>
</dbReference>
<dbReference type="SUPFAM" id="SSF55620">
    <property type="entry name" value="Tetrahydrobiopterin biosynthesis enzymes-like"/>
    <property type="match status" value="2"/>
</dbReference>
<dbReference type="SMART" id="SM00905">
    <property type="entry name" value="FolB"/>
    <property type="match status" value="2"/>
</dbReference>
<protein>
    <recommendedName>
        <fullName evidence="16">Folic acid synthesis protein fol1</fullName>
    </recommendedName>
</protein>
<dbReference type="InterPro" id="IPR016261">
    <property type="entry name" value="Folic_acid_synth"/>
</dbReference>
<comment type="similarity">
    <text evidence="6 16">In the N-terminal section; belongs to the DHNA family.</text>
</comment>
<evidence type="ECO:0000256" key="11">
    <source>
        <dbReference type="ARBA" id="ARBA00022777"/>
    </source>
</evidence>
<organism evidence="18 19">
    <name type="scientific">Pachysolen tannophilus NRRL Y-2460</name>
    <dbReference type="NCBI Taxonomy" id="669874"/>
    <lineage>
        <taxon>Eukaryota</taxon>
        <taxon>Fungi</taxon>
        <taxon>Dikarya</taxon>
        <taxon>Ascomycota</taxon>
        <taxon>Saccharomycotina</taxon>
        <taxon>Pichiomycetes</taxon>
        <taxon>Pachysolenaceae</taxon>
        <taxon>Pachysolen</taxon>
    </lineage>
</organism>
<gene>
    <name evidence="18" type="ORF">PACTADRAFT_49933</name>
</gene>
<keyword evidence="11 16" id="KW-0418">Kinase</keyword>
<evidence type="ECO:0000256" key="4">
    <source>
        <dbReference type="ARBA" id="ARBA00004763"/>
    </source>
</evidence>
<dbReference type="PANTHER" id="PTHR20941:SF1">
    <property type="entry name" value="FOLIC ACID SYNTHESIS PROTEIN FOL1"/>
    <property type="match status" value="1"/>
</dbReference>
<comment type="pathway">
    <text evidence="4">Cofactor biosynthesis; tetrahydrofolate biosynthesis; 7,8-dihydrofolate from 2-amino-4-hydroxy-6-hydroxymethyl-7,8-dihydropteridine diphosphate and 4-aminobenzoate: step 1/2.</text>
</comment>
<dbReference type="Gene3D" id="3.30.70.560">
    <property type="entry name" value="7,8-Dihydro-6-hydroxymethylpterin-pyrophosphokinase HPPK"/>
    <property type="match status" value="1"/>
</dbReference>
<evidence type="ECO:0000256" key="5">
    <source>
        <dbReference type="ARBA" id="ARBA00005051"/>
    </source>
</evidence>
<evidence type="ECO:0000256" key="15">
    <source>
        <dbReference type="ARBA" id="ARBA00023268"/>
    </source>
</evidence>
<dbReference type="GO" id="GO:0005524">
    <property type="term" value="F:ATP binding"/>
    <property type="evidence" value="ECO:0007669"/>
    <property type="project" value="UniProtKB-UniRule"/>
</dbReference>
<comment type="pathway">
    <text evidence="5">Cofactor biosynthesis; tetrahydrofolate biosynthesis; 2-amino-4-hydroxy-6-hydroxymethyl-7,8-dihydropteridine diphosphate from 7,8-dihydroneopterin triphosphate: step 4/4.</text>
</comment>
<comment type="similarity">
    <text evidence="16">In the central section; belongs to the HPPK family.</text>
</comment>
<dbReference type="PROSITE" id="PS00793">
    <property type="entry name" value="DHPS_2"/>
    <property type="match status" value="1"/>
</dbReference>
<dbReference type="UniPathway" id="UPA00077">
    <property type="reaction ID" value="UER00155"/>
</dbReference>
<dbReference type="Gene3D" id="3.30.1130.10">
    <property type="match status" value="2"/>
</dbReference>
<keyword evidence="9 16" id="KW-0479">Metal-binding</keyword>
<dbReference type="NCBIfam" id="TIGR01498">
    <property type="entry name" value="folK"/>
    <property type="match status" value="1"/>
</dbReference>
<dbReference type="InterPro" id="IPR035907">
    <property type="entry name" value="Hppk_sf"/>
</dbReference>
<evidence type="ECO:0000313" key="18">
    <source>
        <dbReference type="EMBL" id="ODV95185.1"/>
    </source>
</evidence>
<comment type="cofactor">
    <cofactor evidence="3 16">
        <name>Mg(2+)</name>
        <dbReference type="ChEBI" id="CHEBI:18420"/>
    </cofactor>
</comment>
<dbReference type="PROSITE" id="PS50972">
    <property type="entry name" value="PTERIN_BINDING"/>
    <property type="match status" value="1"/>
</dbReference>
<keyword evidence="12 16" id="KW-0067">ATP-binding</keyword>
<dbReference type="GO" id="GO:0046654">
    <property type="term" value="P:tetrahydrofolate biosynthetic process"/>
    <property type="evidence" value="ECO:0007669"/>
    <property type="project" value="UniProtKB-UniRule"/>
</dbReference>
<evidence type="ECO:0000256" key="12">
    <source>
        <dbReference type="ARBA" id="ARBA00022840"/>
    </source>
</evidence>
<dbReference type="GO" id="GO:0016301">
    <property type="term" value="F:kinase activity"/>
    <property type="evidence" value="ECO:0007669"/>
    <property type="project" value="UniProtKB-UniRule"/>
</dbReference>
<evidence type="ECO:0000256" key="10">
    <source>
        <dbReference type="ARBA" id="ARBA00022741"/>
    </source>
</evidence>